<dbReference type="InterPro" id="IPR037231">
    <property type="entry name" value="NAP-like_sf"/>
</dbReference>
<dbReference type="InterPro" id="IPR003591">
    <property type="entry name" value="Leu-rich_rpt_typical-subtyp"/>
</dbReference>
<evidence type="ECO:0000256" key="3">
    <source>
        <dbReference type="SAM" id="MobiDB-lite"/>
    </source>
</evidence>
<dbReference type="Pfam" id="PF12799">
    <property type="entry name" value="LRR_4"/>
    <property type="match status" value="2"/>
</dbReference>
<feature type="compositionally biased region" description="Basic and acidic residues" evidence="3">
    <location>
        <begin position="126"/>
        <end position="155"/>
    </location>
</feature>
<dbReference type="InterPro" id="IPR032675">
    <property type="entry name" value="LRR_dom_sf"/>
</dbReference>
<sequence>MQISPELENCLKEEEELLNIDKEFEKELEKLLLKINKKKLKHLEKRNSIVEKTKGFWSKSLLNHPELSKLITGEEKSLIEQLEKEVKKTVKVTKIVDLGDDHARLLVKIGPIDWKEGKQLIKKPHVHGENCSHDHEGHEKGSDNVEHKEKKRKFEEADEEENLEDLEEDDFEELMRAQGPPPFFEWFLSEDLPEDEESMFSKDFYESATKSYLGLLEVEDEFAEDDECPICEKKLTPDQFENHYMKELELVKADKIVEKRTKRNAAILASQQLKKGRKMKLDENEQILCKLKASRLKRQNLDNSDILQFNQKKKKKFLDATEKELSLLNQICFMCQKPLPLDTHLVNLHIDECLAISCNVENASNNLDNGNNSFKKSNDWEEYTWAGQTRVRATSLLQGNYEDIGYSVNKKTDKDVDEDVEIEEESSTIYGNSHLSEEALQQFFTATDENVSELKIDTNVETAFLDENALIVKNLNNDKIDDNLLDVENEGFYGFKIFMNEKKVSVSTENQAEESTLCEISNAGFLDHLPNDITVLDLTHSRLTTLEDLNIDRFVNLKKISLRQNLLTKFDSINLKNDNVLELDLYDNRISKIENFSLLYKNLQYLDLSFNKIKNISDIENLVELTELFLIGNKITVIEGLEKLKKLKNLELGANKIRKIENLDTLVQLDSLWLGKNKIVSLQNLSQFAHLRILSIQSNRINKIEEISELRNLEELYISHNNLTKIENLGCNLNLRVLDVGNNFILKLEGLKSLVKLEELWASYNKLESFKEIEEELGDKMHLHTVYFEGNPLERLNKATYRNKIKLSLKSIKQIDATYCT</sequence>
<evidence type="ECO:0000313" key="5">
    <source>
        <dbReference type="EMBL" id="KAJ3227350.1"/>
    </source>
</evidence>
<proteinExistence type="predicted"/>
<dbReference type="SUPFAM" id="SSF143113">
    <property type="entry name" value="NAP-like"/>
    <property type="match status" value="1"/>
</dbReference>
<dbReference type="PROSITE" id="PS51450">
    <property type="entry name" value="LRR"/>
    <property type="match status" value="9"/>
</dbReference>
<feature type="region of interest" description="Disordered" evidence="3">
    <location>
        <begin position="126"/>
        <end position="165"/>
    </location>
</feature>
<dbReference type="InterPro" id="IPR001611">
    <property type="entry name" value="Leu-rich_rpt"/>
</dbReference>
<dbReference type="SMART" id="SM00365">
    <property type="entry name" value="LRR_SD22"/>
    <property type="match status" value="11"/>
</dbReference>
<dbReference type="Proteomes" id="UP001211065">
    <property type="component" value="Unassembled WGS sequence"/>
</dbReference>
<dbReference type="SUPFAM" id="SSF52058">
    <property type="entry name" value="L domain-like"/>
    <property type="match status" value="1"/>
</dbReference>
<reference evidence="5" key="1">
    <citation type="submission" date="2020-05" db="EMBL/GenBank/DDBJ databases">
        <title>Phylogenomic resolution of chytrid fungi.</title>
        <authorList>
            <person name="Stajich J.E."/>
            <person name="Amses K."/>
            <person name="Simmons R."/>
            <person name="Seto K."/>
            <person name="Myers J."/>
            <person name="Bonds A."/>
            <person name="Quandt C.A."/>
            <person name="Barry K."/>
            <person name="Liu P."/>
            <person name="Grigoriev I."/>
            <person name="Longcore J.E."/>
            <person name="James T.Y."/>
        </authorList>
    </citation>
    <scope>NUCLEOTIDE SEQUENCE</scope>
    <source>
        <strain evidence="5">JEL0476</strain>
    </source>
</reference>
<dbReference type="InterPro" id="IPR031824">
    <property type="entry name" value="RNF220_mid"/>
</dbReference>
<dbReference type="InterPro" id="IPR050836">
    <property type="entry name" value="SDS22/Internalin_LRR"/>
</dbReference>
<dbReference type="PANTHER" id="PTHR46652:SF3">
    <property type="entry name" value="LEUCINE-RICH REPEAT-CONTAINING PROTEIN 9"/>
    <property type="match status" value="1"/>
</dbReference>
<feature type="domain" description="E3 ubiquitin-protein ligase RNF220 middle" evidence="4">
    <location>
        <begin position="227"/>
        <end position="453"/>
    </location>
</feature>
<gene>
    <name evidence="5" type="ORF">HK099_002416</name>
</gene>
<evidence type="ECO:0000256" key="1">
    <source>
        <dbReference type="ARBA" id="ARBA00022614"/>
    </source>
</evidence>
<organism evidence="5 6">
    <name type="scientific">Clydaea vesicula</name>
    <dbReference type="NCBI Taxonomy" id="447962"/>
    <lineage>
        <taxon>Eukaryota</taxon>
        <taxon>Fungi</taxon>
        <taxon>Fungi incertae sedis</taxon>
        <taxon>Chytridiomycota</taxon>
        <taxon>Chytridiomycota incertae sedis</taxon>
        <taxon>Chytridiomycetes</taxon>
        <taxon>Lobulomycetales</taxon>
        <taxon>Lobulomycetaceae</taxon>
        <taxon>Clydaea</taxon>
    </lineage>
</organism>
<keyword evidence="6" id="KW-1185">Reference proteome</keyword>
<dbReference type="SMART" id="SM00369">
    <property type="entry name" value="LRR_TYP"/>
    <property type="match status" value="4"/>
</dbReference>
<evidence type="ECO:0000256" key="2">
    <source>
        <dbReference type="ARBA" id="ARBA00022737"/>
    </source>
</evidence>
<accession>A0AAD5U7C4</accession>
<protein>
    <recommendedName>
        <fullName evidence="4">E3 ubiquitin-protein ligase RNF220 middle domain-containing protein</fullName>
    </recommendedName>
</protein>
<keyword evidence="1" id="KW-0433">Leucine-rich repeat</keyword>
<evidence type="ECO:0000259" key="4">
    <source>
        <dbReference type="Pfam" id="PF15926"/>
    </source>
</evidence>
<dbReference type="AlphaFoldDB" id="A0AAD5U7C4"/>
<comment type="caution">
    <text evidence="5">The sequence shown here is derived from an EMBL/GenBank/DDBJ whole genome shotgun (WGS) entry which is preliminary data.</text>
</comment>
<name>A0AAD5U7C4_9FUNG</name>
<dbReference type="Pfam" id="PF15926">
    <property type="entry name" value="RNF220"/>
    <property type="match status" value="1"/>
</dbReference>
<dbReference type="InterPro" id="IPR025875">
    <property type="entry name" value="Leu-rich_rpt_4"/>
</dbReference>
<dbReference type="PANTHER" id="PTHR46652">
    <property type="entry name" value="LEUCINE-RICH REPEAT AND IQ DOMAIN-CONTAINING PROTEIN 1-RELATED"/>
    <property type="match status" value="1"/>
</dbReference>
<evidence type="ECO:0000313" key="6">
    <source>
        <dbReference type="Proteomes" id="UP001211065"/>
    </source>
</evidence>
<dbReference type="Gene3D" id="3.80.10.10">
    <property type="entry name" value="Ribonuclease Inhibitor"/>
    <property type="match status" value="2"/>
</dbReference>
<dbReference type="EMBL" id="JADGJW010000018">
    <property type="protein sequence ID" value="KAJ3227350.1"/>
    <property type="molecule type" value="Genomic_DNA"/>
</dbReference>
<keyword evidence="2" id="KW-0677">Repeat</keyword>
<feature type="compositionally biased region" description="Acidic residues" evidence="3">
    <location>
        <begin position="156"/>
        <end position="165"/>
    </location>
</feature>